<dbReference type="Pfam" id="PF00126">
    <property type="entry name" value="HTH_1"/>
    <property type="match status" value="1"/>
</dbReference>
<dbReference type="InterPro" id="IPR000847">
    <property type="entry name" value="LysR_HTH_N"/>
</dbReference>
<comment type="caution">
    <text evidence="6">The sequence shown here is derived from an EMBL/GenBank/DDBJ whole genome shotgun (WGS) entry which is preliminary data.</text>
</comment>
<dbReference type="GO" id="GO:0043565">
    <property type="term" value="F:sequence-specific DNA binding"/>
    <property type="evidence" value="ECO:0007669"/>
    <property type="project" value="TreeGrafter"/>
</dbReference>
<dbReference type="InterPro" id="IPR058163">
    <property type="entry name" value="LysR-type_TF_proteobact-type"/>
</dbReference>
<dbReference type="PANTHER" id="PTHR30537:SF5">
    <property type="entry name" value="HTH-TYPE TRANSCRIPTIONAL ACTIVATOR TTDR-RELATED"/>
    <property type="match status" value="1"/>
</dbReference>
<name>A0A1S9ZNF0_9GAMM</name>
<dbReference type="FunFam" id="1.10.10.10:FF:000001">
    <property type="entry name" value="LysR family transcriptional regulator"/>
    <property type="match status" value="1"/>
</dbReference>
<organism evidence="6 7">
    <name type="scientific">Moraxella canis</name>
    <dbReference type="NCBI Taxonomy" id="90239"/>
    <lineage>
        <taxon>Bacteria</taxon>
        <taxon>Pseudomonadati</taxon>
        <taxon>Pseudomonadota</taxon>
        <taxon>Gammaproteobacteria</taxon>
        <taxon>Moraxellales</taxon>
        <taxon>Moraxellaceae</taxon>
        <taxon>Moraxella</taxon>
    </lineage>
</organism>
<dbReference type="Proteomes" id="UP000190322">
    <property type="component" value="Unassembled WGS sequence"/>
</dbReference>
<evidence type="ECO:0000256" key="1">
    <source>
        <dbReference type="ARBA" id="ARBA00009437"/>
    </source>
</evidence>
<dbReference type="PROSITE" id="PS50931">
    <property type="entry name" value="HTH_LYSR"/>
    <property type="match status" value="1"/>
</dbReference>
<feature type="domain" description="HTH lysR-type" evidence="5">
    <location>
        <begin position="4"/>
        <end position="61"/>
    </location>
</feature>
<dbReference type="CDD" id="cd08422">
    <property type="entry name" value="PBP2_CrgA_like"/>
    <property type="match status" value="1"/>
</dbReference>
<dbReference type="GO" id="GO:0003700">
    <property type="term" value="F:DNA-binding transcription factor activity"/>
    <property type="evidence" value="ECO:0007669"/>
    <property type="project" value="InterPro"/>
</dbReference>
<protein>
    <submittedName>
        <fullName evidence="6">LysR family transcriptional regulator</fullName>
    </submittedName>
</protein>
<keyword evidence="2" id="KW-0805">Transcription regulation</keyword>
<dbReference type="SUPFAM" id="SSF46785">
    <property type="entry name" value="Winged helix' DNA-binding domain"/>
    <property type="match status" value="1"/>
</dbReference>
<evidence type="ECO:0000256" key="3">
    <source>
        <dbReference type="ARBA" id="ARBA00023125"/>
    </source>
</evidence>
<comment type="similarity">
    <text evidence="1">Belongs to the LysR transcriptional regulatory family.</text>
</comment>
<dbReference type="SUPFAM" id="SSF53850">
    <property type="entry name" value="Periplasmic binding protein-like II"/>
    <property type="match status" value="1"/>
</dbReference>
<keyword evidence="3" id="KW-0238">DNA-binding</keyword>
<dbReference type="InterPro" id="IPR005119">
    <property type="entry name" value="LysR_subst-bd"/>
</dbReference>
<reference evidence="6 7" key="1">
    <citation type="submission" date="2017-02" db="EMBL/GenBank/DDBJ databases">
        <title>Draft genome sequence of Moraxella canis CCUG 8415A type strain.</title>
        <authorList>
            <person name="Engstrom-Jakobsson H."/>
            <person name="Salva-Serra F."/>
            <person name="Thorell K."/>
            <person name="Gonzales-Siles L."/>
            <person name="Karlsson R."/>
            <person name="Boulund F."/>
            <person name="Engstrand L."/>
            <person name="Moore E."/>
        </authorList>
    </citation>
    <scope>NUCLEOTIDE SEQUENCE [LARGE SCALE GENOMIC DNA]</scope>
    <source>
        <strain evidence="6 7">CCUG 8415A</strain>
    </source>
</reference>
<sequence>MVQPSLDDIRLFVSVVQAGSLSSASELTGITVSKLSRRLTHLENTLGTQLLNRGKKGVTLNELGERFFEHAQNMLKEADNAISSIHKELEEPTGLLRISVATDIGHRYLIPLLDGYLAAYPRVSLDINFSQQKINMIQDGIDISIRVGTIQNDNVVARTWMMMEFGIYATAEYLSKHGVPKTPSDLYKHKIIAQTLSMPWHFSQDHKTVKVSPNAYIGCNDYTMVDDMIVKGLGVGKMCKTSADKHPELVELLGDWKIDPVPISLIYYKNRGAFAAVRSFVDWLMTHCKSDSIIPLA</sequence>
<dbReference type="PANTHER" id="PTHR30537">
    <property type="entry name" value="HTH-TYPE TRANSCRIPTIONAL REGULATOR"/>
    <property type="match status" value="1"/>
</dbReference>
<evidence type="ECO:0000313" key="6">
    <source>
        <dbReference type="EMBL" id="OOR84581.1"/>
    </source>
</evidence>
<dbReference type="Gene3D" id="3.40.190.290">
    <property type="match status" value="1"/>
</dbReference>
<evidence type="ECO:0000256" key="2">
    <source>
        <dbReference type="ARBA" id="ARBA00023015"/>
    </source>
</evidence>
<dbReference type="AlphaFoldDB" id="A0A1S9ZNF0"/>
<dbReference type="InterPro" id="IPR036388">
    <property type="entry name" value="WH-like_DNA-bd_sf"/>
</dbReference>
<dbReference type="RefSeq" id="WP_078255635.1">
    <property type="nucleotide sequence ID" value="NZ_MUXT01000004.1"/>
</dbReference>
<proteinExistence type="inferred from homology"/>
<dbReference type="InterPro" id="IPR036390">
    <property type="entry name" value="WH_DNA-bd_sf"/>
</dbReference>
<accession>A0A1S9ZNF0</accession>
<dbReference type="EMBL" id="MUXT01000004">
    <property type="protein sequence ID" value="OOR84581.1"/>
    <property type="molecule type" value="Genomic_DNA"/>
</dbReference>
<evidence type="ECO:0000259" key="5">
    <source>
        <dbReference type="PROSITE" id="PS50931"/>
    </source>
</evidence>
<keyword evidence="4" id="KW-0804">Transcription</keyword>
<evidence type="ECO:0000256" key="4">
    <source>
        <dbReference type="ARBA" id="ARBA00023163"/>
    </source>
</evidence>
<dbReference type="Gene3D" id="1.10.10.10">
    <property type="entry name" value="Winged helix-like DNA-binding domain superfamily/Winged helix DNA-binding domain"/>
    <property type="match status" value="1"/>
</dbReference>
<dbReference type="GO" id="GO:0006351">
    <property type="term" value="P:DNA-templated transcription"/>
    <property type="evidence" value="ECO:0007669"/>
    <property type="project" value="TreeGrafter"/>
</dbReference>
<dbReference type="Pfam" id="PF03466">
    <property type="entry name" value="LysR_substrate"/>
    <property type="match status" value="1"/>
</dbReference>
<gene>
    <name evidence="6" type="ORF">B0180_03235</name>
</gene>
<evidence type="ECO:0000313" key="7">
    <source>
        <dbReference type="Proteomes" id="UP000190322"/>
    </source>
</evidence>